<reference evidence="1 2" key="1">
    <citation type="submission" date="2016-03" db="EMBL/GenBank/DDBJ databases">
        <title>Whole genome sequencing of Grifola frondosa 9006-11.</title>
        <authorList>
            <person name="Min B."/>
            <person name="Park H."/>
            <person name="Kim J.-G."/>
            <person name="Cho H."/>
            <person name="Oh Y.-L."/>
            <person name="Kong W.-S."/>
            <person name="Choi I.-G."/>
        </authorList>
    </citation>
    <scope>NUCLEOTIDE SEQUENCE [LARGE SCALE GENOMIC DNA]</scope>
    <source>
        <strain evidence="1 2">9006-11</strain>
    </source>
</reference>
<comment type="caution">
    <text evidence="1">The sequence shown here is derived from an EMBL/GenBank/DDBJ whole genome shotgun (WGS) entry which is preliminary data.</text>
</comment>
<dbReference type="SUPFAM" id="SSF52047">
    <property type="entry name" value="RNI-like"/>
    <property type="match status" value="1"/>
</dbReference>
<evidence type="ECO:0000313" key="1">
    <source>
        <dbReference type="EMBL" id="OBZ65269.1"/>
    </source>
</evidence>
<evidence type="ECO:0008006" key="3">
    <source>
        <dbReference type="Google" id="ProtNLM"/>
    </source>
</evidence>
<keyword evidence="2" id="KW-1185">Reference proteome</keyword>
<organism evidence="1 2">
    <name type="scientific">Grifola frondosa</name>
    <name type="common">Maitake</name>
    <name type="synonym">Polyporus frondosus</name>
    <dbReference type="NCBI Taxonomy" id="5627"/>
    <lineage>
        <taxon>Eukaryota</taxon>
        <taxon>Fungi</taxon>
        <taxon>Dikarya</taxon>
        <taxon>Basidiomycota</taxon>
        <taxon>Agaricomycotina</taxon>
        <taxon>Agaricomycetes</taxon>
        <taxon>Polyporales</taxon>
        <taxon>Grifolaceae</taxon>
        <taxon>Grifola</taxon>
    </lineage>
</organism>
<dbReference type="Proteomes" id="UP000092993">
    <property type="component" value="Unassembled WGS sequence"/>
</dbReference>
<protein>
    <recommendedName>
        <fullName evidence="3">F-box domain-containing protein</fullName>
    </recommendedName>
</protein>
<name>A0A1C7LMR1_GRIFR</name>
<dbReference type="AlphaFoldDB" id="A0A1C7LMR1"/>
<accession>A0A1C7LMR1</accession>
<dbReference type="EMBL" id="LUGG01000047">
    <property type="protein sequence ID" value="OBZ65269.1"/>
    <property type="molecule type" value="Genomic_DNA"/>
</dbReference>
<sequence>MGDSDLPNSLFAGQIPSLSHLTISGVDYFRWDNALFRSLTHFEISHHGVHGESTGMIAAMESMPSLETLTLKLPLLRIHPSLMVPDHTIDFPHLRHIHLQGTPTFCQVILDHLVLPEDTPIVMSVIANTTPLPAFVRALKLKSGIPSSLSVLSIDQPSRSKEYSFNAEMFRLRGWYGIQAGSIPWSRNDFPPRIELQMVIGVGGNAHLQFMNAFLQEFASADLHTLRLSGAFIRPIRRWEQWFECFPNVSTLHAVDLEYTTPRSVIAKVLGPVGNGREIRFLLPKLRSLGIGGFELNGSVVQMMLSGHADAFAALLDTLKRRHECGIPVKELDLTECSHVGIWDVRGIAKVVSQITLGGDLYNDDEGDDSKVDHSNNREPA</sequence>
<gene>
    <name evidence="1" type="ORF">A0H81_14756</name>
</gene>
<evidence type="ECO:0000313" key="2">
    <source>
        <dbReference type="Proteomes" id="UP000092993"/>
    </source>
</evidence>
<proteinExistence type="predicted"/>